<name>A0ACC2JER0_9PEZI</name>
<gene>
    <name evidence="1" type="ORF">O1611_g7665</name>
</gene>
<evidence type="ECO:0000313" key="1">
    <source>
        <dbReference type="EMBL" id="KAJ8125973.1"/>
    </source>
</evidence>
<organism evidence="1 2">
    <name type="scientific">Lasiodiplodia mahajangana</name>
    <dbReference type="NCBI Taxonomy" id="1108764"/>
    <lineage>
        <taxon>Eukaryota</taxon>
        <taxon>Fungi</taxon>
        <taxon>Dikarya</taxon>
        <taxon>Ascomycota</taxon>
        <taxon>Pezizomycotina</taxon>
        <taxon>Dothideomycetes</taxon>
        <taxon>Dothideomycetes incertae sedis</taxon>
        <taxon>Botryosphaeriales</taxon>
        <taxon>Botryosphaeriaceae</taxon>
        <taxon>Lasiodiplodia</taxon>
    </lineage>
</organism>
<protein>
    <submittedName>
        <fullName evidence="1">Uncharacterized protein</fullName>
    </submittedName>
</protein>
<reference evidence="1" key="1">
    <citation type="submission" date="2022-12" db="EMBL/GenBank/DDBJ databases">
        <title>Genome Sequence of Lasiodiplodia mahajangana.</title>
        <authorList>
            <person name="Buettner E."/>
        </authorList>
    </citation>
    <scope>NUCLEOTIDE SEQUENCE</scope>
    <source>
        <strain evidence="1">VT137</strain>
    </source>
</reference>
<dbReference type="Proteomes" id="UP001153332">
    <property type="component" value="Unassembled WGS sequence"/>
</dbReference>
<proteinExistence type="predicted"/>
<accession>A0ACC2JER0</accession>
<evidence type="ECO:0000313" key="2">
    <source>
        <dbReference type="Proteomes" id="UP001153332"/>
    </source>
</evidence>
<comment type="caution">
    <text evidence="1">The sequence shown here is derived from an EMBL/GenBank/DDBJ whole genome shotgun (WGS) entry which is preliminary data.</text>
</comment>
<keyword evidence="2" id="KW-1185">Reference proteome</keyword>
<dbReference type="EMBL" id="JAPUUL010002090">
    <property type="protein sequence ID" value="KAJ8125973.1"/>
    <property type="molecule type" value="Genomic_DNA"/>
</dbReference>
<sequence length="168" mass="18591">MPSTNNAPKPWDTDDIDKWKIDPFLPSDNAGGTLAEESSFIVLFPKYREVYLREAWPGVTKALKNLGIACTLDLVNGSMEVKTVKARDLVKLLARSVPAPEALRVLQDDVASDVIKIRNLVNNKEKFVKRRQRLLGPNAATLKALQLLTNTYIQVQGNTVSAIGGYKV</sequence>